<gene>
    <name evidence="1" type="ORF">PIB30_047759</name>
</gene>
<evidence type="ECO:0000313" key="2">
    <source>
        <dbReference type="Proteomes" id="UP001341840"/>
    </source>
</evidence>
<sequence>MKTWRRRFLESFKKFFFSHKKSLKIRNGERSLSVIDRCNKWMIFSIQSIKNDVHVFRIRDWSPNGCRGICNFLNLNKELCTRTYFLYCL</sequence>
<dbReference type="EMBL" id="JASCZI010000308">
    <property type="protein sequence ID" value="MED6110951.1"/>
    <property type="molecule type" value="Genomic_DNA"/>
</dbReference>
<organism evidence="1 2">
    <name type="scientific">Stylosanthes scabra</name>
    <dbReference type="NCBI Taxonomy" id="79078"/>
    <lineage>
        <taxon>Eukaryota</taxon>
        <taxon>Viridiplantae</taxon>
        <taxon>Streptophyta</taxon>
        <taxon>Embryophyta</taxon>
        <taxon>Tracheophyta</taxon>
        <taxon>Spermatophyta</taxon>
        <taxon>Magnoliopsida</taxon>
        <taxon>eudicotyledons</taxon>
        <taxon>Gunneridae</taxon>
        <taxon>Pentapetalae</taxon>
        <taxon>rosids</taxon>
        <taxon>fabids</taxon>
        <taxon>Fabales</taxon>
        <taxon>Fabaceae</taxon>
        <taxon>Papilionoideae</taxon>
        <taxon>50 kb inversion clade</taxon>
        <taxon>dalbergioids sensu lato</taxon>
        <taxon>Dalbergieae</taxon>
        <taxon>Pterocarpus clade</taxon>
        <taxon>Stylosanthes</taxon>
    </lineage>
</organism>
<reference evidence="1 2" key="1">
    <citation type="journal article" date="2023" name="Plants (Basel)">
        <title>Bridging the Gap: Combining Genomics and Transcriptomics Approaches to Understand Stylosanthes scabra, an Orphan Legume from the Brazilian Caatinga.</title>
        <authorList>
            <person name="Ferreira-Neto J.R.C."/>
            <person name="da Silva M.D."/>
            <person name="Binneck E."/>
            <person name="de Melo N.F."/>
            <person name="da Silva R.H."/>
            <person name="de Melo A.L.T.M."/>
            <person name="Pandolfi V."/>
            <person name="Bustamante F.O."/>
            <person name="Brasileiro-Vidal A.C."/>
            <person name="Benko-Iseppon A.M."/>
        </authorList>
    </citation>
    <scope>NUCLEOTIDE SEQUENCE [LARGE SCALE GENOMIC DNA]</scope>
    <source>
        <tissue evidence="1">Leaves</tissue>
    </source>
</reference>
<comment type="caution">
    <text evidence="1">The sequence shown here is derived from an EMBL/GenBank/DDBJ whole genome shotgun (WGS) entry which is preliminary data.</text>
</comment>
<keyword evidence="2" id="KW-1185">Reference proteome</keyword>
<protein>
    <submittedName>
        <fullName evidence="1">Uncharacterized protein</fullName>
    </submittedName>
</protein>
<dbReference type="Proteomes" id="UP001341840">
    <property type="component" value="Unassembled WGS sequence"/>
</dbReference>
<accession>A0ABU6QHJ3</accession>
<evidence type="ECO:0000313" key="1">
    <source>
        <dbReference type="EMBL" id="MED6110951.1"/>
    </source>
</evidence>
<proteinExistence type="predicted"/>
<name>A0ABU6QHJ3_9FABA</name>